<comment type="caution">
    <text evidence="2">The sequence shown here is derived from an EMBL/GenBank/DDBJ whole genome shotgun (WGS) entry which is preliminary data.</text>
</comment>
<evidence type="ECO:0000313" key="3">
    <source>
        <dbReference type="Proteomes" id="UP000594638"/>
    </source>
</evidence>
<evidence type="ECO:0000256" key="1">
    <source>
        <dbReference type="SAM" id="Phobius"/>
    </source>
</evidence>
<proteinExistence type="predicted"/>
<reference evidence="2 3" key="1">
    <citation type="submission" date="2019-12" db="EMBL/GenBank/DDBJ databases">
        <authorList>
            <person name="Alioto T."/>
            <person name="Alioto T."/>
            <person name="Gomez Garrido J."/>
        </authorList>
    </citation>
    <scope>NUCLEOTIDE SEQUENCE [LARGE SCALE GENOMIC DNA]</scope>
</reference>
<keyword evidence="1" id="KW-0812">Transmembrane</keyword>
<dbReference type="EMBL" id="CACTIH010003875">
    <property type="protein sequence ID" value="CAA2986605.1"/>
    <property type="molecule type" value="Genomic_DNA"/>
</dbReference>
<feature type="transmembrane region" description="Helical" evidence="1">
    <location>
        <begin position="29"/>
        <end position="49"/>
    </location>
</feature>
<keyword evidence="3" id="KW-1185">Reference proteome</keyword>
<sequence>MQSISTAAVVALGATLCSSHRRHNNVVCAALYTMIVAIAAAMWMSFWGWSAHVWDLSVREGGGGVGILISGWISDVQAVAWDFSV</sequence>
<name>A0A8S0S5S1_OLEEU</name>
<accession>A0A8S0S5S1</accession>
<protein>
    <submittedName>
        <fullName evidence="2">Uncharacterized protein</fullName>
    </submittedName>
</protein>
<dbReference type="Proteomes" id="UP000594638">
    <property type="component" value="Unassembled WGS sequence"/>
</dbReference>
<keyword evidence="1" id="KW-0472">Membrane</keyword>
<keyword evidence="1" id="KW-1133">Transmembrane helix</keyword>
<dbReference type="Gramene" id="OE9A102722T1">
    <property type="protein sequence ID" value="OE9A102722C1"/>
    <property type="gene ID" value="OE9A102722"/>
</dbReference>
<organism evidence="2 3">
    <name type="scientific">Olea europaea subsp. europaea</name>
    <dbReference type="NCBI Taxonomy" id="158383"/>
    <lineage>
        <taxon>Eukaryota</taxon>
        <taxon>Viridiplantae</taxon>
        <taxon>Streptophyta</taxon>
        <taxon>Embryophyta</taxon>
        <taxon>Tracheophyta</taxon>
        <taxon>Spermatophyta</taxon>
        <taxon>Magnoliopsida</taxon>
        <taxon>eudicotyledons</taxon>
        <taxon>Gunneridae</taxon>
        <taxon>Pentapetalae</taxon>
        <taxon>asterids</taxon>
        <taxon>lamiids</taxon>
        <taxon>Lamiales</taxon>
        <taxon>Oleaceae</taxon>
        <taxon>Oleeae</taxon>
        <taxon>Olea</taxon>
    </lineage>
</organism>
<gene>
    <name evidence="2" type="ORF">OLEA9_A102722</name>
</gene>
<dbReference type="AlphaFoldDB" id="A0A8S0S5S1"/>
<evidence type="ECO:0000313" key="2">
    <source>
        <dbReference type="EMBL" id="CAA2986605.1"/>
    </source>
</evidence>